<dbReference type="PANTHER" id="PTHR13767">
    <property type="entry name" value="TRNA-PSEUDOURIDINE SYNTHASE"/>
    <property type="match status" value="1"/>
</dbReference>
<keyword evidence="3 5" id="KW-0819">tRNA processing</keyword>
<dbReference type="InterPro" id="IPR002501">
    <property type="entry name" value="PsdUridine_synth_N"/>
</dbReference>
<protein>
    <recommendedName>
        <fullName evidence="5">tRNA pseudouridine synthase B</fullName>
        <ecNumber evidence="5">5.4.99.25</ecNumber>
    </recommendedName>
    <alternativeName>
        <fullName evidence="5">tRNA pseudouridine(55) synthase</fullName>
        <shortName evidence="5">Psi55 synthase</shortName>
    </alternativeName>
    <alternativeName>
        <fullName evidence="5">tRNA pseudouridylate synthase</fullName>
    </alternativeName>
    <alternativeName>
        <fullName evidence="5">tRNA-uridine isomerase</fullName>
    </alternativeName>
</protein>
<evidence type="ECO:0000256" key="2">
    <source>
        <dbReference type="ARBA" id="ARBA00005642"/>
    </source>
</evidence>
<sequence length="310" mass="33822">MSCSGFFLVDKPAGPTSNRVLQEIKRAFSKAYPTLNVKFGHAGTLDSFASGLLIVLTGKCTRLTPWFMHQTKEYEAVFRFGEETDTLDPLGRIIGHAELPSKDMLEQAIPRFQGDILQIPPSYSAVHIGGKRSYKIARDGETPDLAPRPVMIEALRMHSYDGEEAHFSIRCSSGTYIRALARDIAQACGSRAFVKSLRRTRIGPFAVDAALRPDMCSAKTMMHFTSEVAISLGLGAGLLNPAYFDRFLHGSDLPLSAIESRGKALDLFAGRSLADSPLALFSQSDAFLGIVQKSESGWAVKVMAADEAKE</sequence>
<organism evidence="7">
    <name type="scientific">uncultured spirochete</name>
    <dbReference type="NCBI Taxonomy" id="156406"/>
    <lineage>
        <taxon>Bacteria</taxon>
        <taxon>Pseudomonadati</taxon>
        <taxon>Spirochaetota</taxon>
        <taxon>Spirochaetia</taxon>
        <taxon>Spirochaetales</taxon>
        <taxon>environmental samples</taxon>
    </lineage>
</organism>
<dbReference type="GO" id="GO:0160148">
    <property type="term" value="F:tRNA pseudouridine(55) synthase activity"/>
    <property type="evidence" value="ECO:0007669"/>
    <property type="project" value="UniProtKB-EC"/>
</dbReference>
<dbReference type="EMBL" id="FWDM01000002">
    <property type="protein sequence ID" value="SLM09849.1"/>
    <property type="molecule type" value="Genomic_DNA"/>
</dbReference>
<name>A0A3P3XFX1_9SPIR</name>
<dbReference type="AlphaFoldDB" id="A0A3P3XFX1"/>
<dbReference type="HAMAP" id="MF_01080">
    <property type="entry name" value="TruB_bact"/>
    <property type="match status" value="1"/>
</dbReference>
<dbReference type="GO" id="GO:1990481">
    <property type="term" value="P:mRNA pseudouridine synthesis"/>
    <property type="evidence" value="ECO:0007669"/>
    <property type="project" value="TreeGrafter"/>
</dbReference>
<dbReference type="NCBIfam" id="TIGR00431">
    <property type="entry name" value="TruB"/>
    <property type="match status" value="1"/>
</dbReference>
<evidence type="ECO:0000256" key="3">
    <source>
        <dbReference type="ARBA" id="ARBA00022694"/>
    </source>
</evidence>
<evidence type="ECO:0000259" key="6">
    <source>
        <dbReference type="Pfam" id="PF01509"/>
    </source>
</evidence>
<evidence type="ECO:0000313" key="7">
    <source>
        <dbReference type="EMBL" id="SLM09849.1"/>
    </source>
</evidence>
<proteinExistence type="inferred from homology"/>
<dbReference type="InterPro" id="IPR014780">
    <property type="entry name" value="tRNA_psdUridine_synth_TruB"/>
</dbReference>
<dbReference type="SUPFAM" id="SSF55120">
    <property type="entry name" value="Pseudouridine synthase"/>
    <property type="match status" value="1"/>
</dbReference>
<reference evidence="7" key="1">
    <citation type="submission" date="2017-02" db="EMBL/GenBank/DDBJ databases">
        <authorList>
            <person name="Regsiter A."/>
            <person name="William W."/>
        </authorList>
    </citation>
    <scope>NUCLEOTIDE SEQUENCE</scope>
    <source>
        <strain evidence="7">Bib</strain>
    </source>
</reference>
<evidence type="ECO:0000256" key="1">
    <source>
        <dbReference type="ARBA" id="ARBA00000385"/>
    </source>
</evidence>
<evidence type="ECO:0000256" key="5">
    <source>
        <dbReference type="HAMAP-Rule" id="MF_01080"/>
    </source>
</evidence>
<keyword evidence="4 5" id="KW-0413">Isomerase</keyword>
<dbReference type="PANTHER" id="PTHR13767:SF2">
    <property type="entry name" value="PSEUDOURIDYLATE SYNTHASE TRUB1"/>
    <property type="match status" value="1"/>
</dbReference>
<accession>A0A3P3XFX1</accession>
<gene>
    <name evidence="5" type="primary">truB</name>
    <name evidence="7" type="ORF">SPIROBIBN47_100079</name>
</gene>
<comment type="catalytic activity">
    <reaction evidence="1 5">
        <text>uridine(55) in tRNA = pseudouridine(55) in tRNA</text>
        <dbReference type="Rhea" id="RHEA:42532"/>
        <dbReference type="Rhea" id="RHEA-COMP:10101"/>
        <dbReference type="Rhea" id="RHEA-COMP:10102"/>
        <dbReference type="ChEBI" id="CHEBI:65314"/>
        <dbReference type="ChEBI" id="CHEBI:65315"/>
        <dbReference type="EC" id="5.4.99.25"/>
    </reaction>
</comment>
<dbReference type="CDD" id="cd02573">
    <property type="entry name" value="PseudoU_synth_EcTruB"/>
    <property type="match status" value="1"/>
</dbReference>
<dbReference type="EC" id="5.4.99.25" evidence="5"/>
<dbReference type="InterPro" id="IPR020103">
    <property type="entry name" value="PsdUridine_synth_cat_dom_sf"/>
</dbReference>
<feature type="active site" description="Nucleophile" evidence="5">
    <location>
        <position position="46"/>
    </location>
</feature>
<evidence type="ECO:0000256" key="4">
    <source>
        <dbReference type="ARBA" id="ARBA00023235"/>
    </source>
</evidence>
<dbReference type="Pfam" id="PF01509">
    <property type="entry name" value="TruB_N"/>
    <property type="match status" value="1"/>
</dbReference>
<dbReference type="Gene3D" id="3.30.2350.10">
    <property type="entry name" value="Pseudouridine synthase"/>
    <property type="match status" value="1"/>
</dbReference>
<dbReference type="GO" id="GO:0031119">
    <property type="term" value="P:tRNA pseudouridine synthesis"/>
    <property type="evidence" value="ECO:0007669"/>
    <property type="project" value="UniProtKB-UniRule"/>
</dbReference>
<dbReference type="GO" id="GO:0003723">
    <property type="term" value="F:RNA binding"/>
    <property type="evidence" value="ECO:0007669"/>
    <property type="project" value="InterPro"/>
</dbReference>
<feature type="domain" description="Pseudouridine synthase II N-terminal" evidence="6">
    <location>
        <begin position="38"/>
        <end position="177"/>
    </location>
</feature>
<comment type="similarity">
    <text evidence="2 5">Belongs to the pseudouridine synthase TruB family. Type 1 subfamily.</text>
</comment>
<comment type="function">
    <text evidence="5">Responsible for synthesis of pseudouridine from uracil-55 in the psi GC loop of transfer RNAs.</text>
</comment>